<sequence>MADKYVLRVTAGSSYDESTHVEVPVNRPETVRVAGTHAVVELNVRVQGYAGLPRGSPSTSPYFAAEPHASNRDQYSISFRFTPTRSSSPTPSSSSTTSLSSSSSASTASSSGISGVDLQFGNDFDRPIRDRLPPGFNFALRIVRRWIDPGLEGDAYADRPHLYGPALSSFNVLQLGEGEHDPARGGLWFEEGGDGAAALGLPNKGKERMKWALTGANKERFVFEYGKTYGLDFFNPYLDFANLALRLPGFQVSIASLWDGQPLRYVLRNKATGHVYLVVLFSLFLREDVNDDGTLKEGAKEHVIEYCS</sequence>
<gene>
    <name evidence="3" type="ORF">ISF_00293</name>
</gene>
<feature type="domain" description="Domain of unknown function at the cortex 1" evidence="2">
    <location>
        <begin position="7"/>
        <end position="283"/>
    </location>
</feature>
<dbReference type="PANTHER" id="PTHR34826:SF2">
    <property type="entry name" value="UPF0590 PROTEIN C409.17C"/>
    <property type="match status" value="1"/>
</dbReference>
<evidence type="ECO:0000256" key="1">
    <source>
        <dbReference type="SAM" id="MobiDB-lite"/>
    </source>
</evidence>
<dbReference type="OrthoDB" id="2119945at2759"/>
<dbReference type="Pfam" id="PF08588">
    <property type="entry name" value="Duc1"/>
    <property type="match status" value="1"/>
</dbReference>
<evidence type="ECO:0000259" key="2">
    <source>
        <dbReference type="Pfam" id="PF08588"/>
    </source>
</evidence>
<dbReference type="PANTHER" id="PTHR34826">
    <property type="entry name" value="UPF0590 PROTEIN C409.17C"/>
    <property type="match status" value="1"/>
</dbReference>
<proteinExistence type="predicted"/>
<evidence type="ECO:0000313" key="3">
    <source>
        <dbReference type="EMBL" id="OAA73392.1"/>
    </source>
</evidence>
<dbReference type="InterPro" id="IPR013897">
    <property type="entry name" value="Duc1"/>
</dbReference>
<feature type="region of interest" description="Disordered" evidence="1">
    <location>
        <begin position="81"/>
        <end position="112"/>
    </location>
</feature>
<dbReference type="GeneID" id="30016585"/>
<dbReference type="EMBL" id="AZHB01000001">
    <property type="protein sequence ID" value="OAA73392.1"/>
    <property type="molecule type" value="Genomic_DNA"/>
</dbReference>
<comment type="caution">
    <text evidence="3">The sequence shown here is derived from an EMBL/GenBank/DDBJ whole genome shotgun (WGS) entry which is preliminary data.</text>
</comment>
<dbReference type="AlphaFoldDB" id="A0A162JT53"/>
<dbReference type="STRING" id="1081104.A0A162JT53"/>
<protein>
    <recommendedName>
        <fullName evidence="2">Domain of unknown function at the cortex 1 domain-containing protein</fullName>
    </recommendedName>
</protein>
<dbReference type="RefSeq" id="XP_018708350.1">
    <property type="nucleotide sequence ID" value="XM_018843900.1"/>
</dbReference>
<name>A0A162JT53_CORFA</name>
<accession>A0A162JT53</accession>
<reference evidence="3 4" key="1">
    <citation type="journal article" date="2016" name="Genome Biol. Evol.">
        <title>Divergent and convergent evolution of fungal pathogenicity.</title>
        <authorList>
            <person name="Shang Y."/>
            <person name="Xiao G."/>
            <person name="Zheng P."/>
            <person name="Cen K."/>
            <person name="Zhan S."/>
            <person name="Wang C."/>
        </authorList>
    </citation>
    <scope>NUCLEOTIDE SEQUENCE [LARGE SCALE GENOMIC DNA]</scope>
    <source>
        <strain evidence="3 4">ARSEF 2679</strain>
    </source>
</reference>
<organism evidence="3 4">
    <name type="scientific">Cordyceps fumosorosea (strain ARSEF 2679)</name>
    <name type="common">Isaria fumosorosea</name>
    <dbReference type="NCBI Taxonomy" id="1081104"/>
    <lineage>
        <taxon>Eukaryota</taxon>
        <taxon>Fungi</taxon>
        <taxon>Dikarya</taxon>
        <taxon>Ascomycota</taxon>
        <taxon>Pezizomycotina</taxon>
        <taxon>Sordariomycetes</taxon>
        <taxon>Hypocreomycetidae</taxon>
        <taxon>Hypocreales</taxon>
        <taxon>Cordycipitaceae</taxon>
        <taxon>Cordyceps</taxon>
    </lineage>
</organism>
<evidence type="ECO:0000313" key="4">
    <source>
        <dbReference type="Proteomes" id="UP000076744"/>
    </source>
</evidence>
<dbReference type="Proteomes" id="UP000076744">
    <property type="component" value="Unassembled WGS sequence"/>
</dbReference>
<keyword evidence="4" id="KW-1185">Reference proteome</keyword>